<name>A0A8S5URF4_9CAUD</name>
<evidence type="ECO:0000313" key="1">
    <source>
        <dbReference type="EMBL" id="DAF97055.1"/>
    </source>
</evidence>
<protein>
    <submittedName>
        <fullName evidence="1">Uncharacterized protein</fullName>
    </submittedName>
</protein>
<accession>A0A8S5URF4</accession>
<sequence>MDLTLIKSITIPEGTVVKITSVTNGVIWEKSDVIIAPYNEKGEMAVAKITVSAGDVVTITYYITQNKGYIYDGRKCGLSYYGTVEGTKYPISDNDLNKQCTIVLNVPQDGFITVGANSTIVERGEDTPGSLSKFDGDIPIGKYIKFKIN</sequence>
<organism evidence="1">
    <name type="scientific">Siphoviridae sp. ctg6c78</name>
    <dbReference type="NCBI Taxonomy" id="2825603"/>
    <lineage>
        <taxon>Viruses</taxon>
        <taxon>Duplodnaviria</taxon>
        <taxon>Heunggongvirae</taxon>
        <taxon>Uroviricota</taxon>
        <taxon>Caudoviricetes</taxon>
    </lineage>
</organism>
<dbReference type="EMBL" id="BK016125">
    <property type="protein sequence ID" value="DAF97055.1"/>
    <property type="molecule type" value="Genomic_DNA"/>
</dbReference>
<reference evidence="1" key="1">
    <citation type="journal article" date="2021" name="Proc. Natl. Acad. Sci. U.S.A.">
        <title>A Catalog of Tens of Thousands of Viruses from Human Metagenomes Reveals Hidden Associations with Chronic Diseases.</title>
        <authorList>
            <person name="Tisza M.J."/>
            <person name="Buck C.B."/>
        </authorList>
    </citation>
    <scope>NUCLEOTIDE SEQUENCE</scope>
    <source>
        <strain evidence="1">Ctg6c78</strain>
    </source>
</reference>
<proteinExistence type="predicted"/>